<dbReference type="AlphaFoldDB" id="A0AAD2FMN7"/>
<evidence type="ECO:0000313" key="1">
    <source>
        <dbReference type="EMBL" id="CAJ1946272.1"/>
    </source>
</evidence>
<protein>
    <submittedName>
        <fullName evidence="1">Uncharacterized protein</fullName>
    </submittedName>
</protein>
<proteinExistence type="predicted"/>
<accession>A0AAD2FMN7</accession>
<dbReference type="EMBL" id="CAKOGP040001668">
    <property type="protein sequence ID" value="CAJ1946272.1"/>
    <property type="molecule type" value="Genomic_DNA"/>
</dbReference>
<evidence type="ECO:0000313" key="2">
    <source>
        <dbReference type="Proteomes" id="UP001295423"/>
    </source>
</evidence>
<name>A0AAD2FMN7_9STRA</name>
<keyword evidence="2" id="KW-1185">Reference proteome</keyword>
<reference evidence="1" key="1">
    <citation type="submission" date="2023-08" db="EMBL/GenBank/DDBJ databases">
        <authorList>
            <person name="Audoor S."/>
            <person name="Bilcke G."/>
        </authorList>
    </citation>
    <scope>NUCLEOTIDE SEQUENCE</scope>
</reference>
<organism evidence="1 2">
    <name type="scientific">Cylindrotheca closterium</name>
    <dbReference type="NCBI Taxonomy" id="2856"/>
    <lineage>
        <taxon>Eukaryota</taxon>
        <taxon>Sar</taxon>
        <taxon>Stramenopiles</taxon>
        <taxon>Ochrophyta</taxon>
        <taxon>Bacillariophyta</taxon>
        <taxon>Bacillariophyceae</taxon>
        <taxon>Bacillariophycidae</taxon>
        <taxon>Bacillariales</taxon>
        <taxon>Bacillariaceae</taxon>
        <taxon>Cylindrotheca</taxon>
    </lineage>
</organism>
<dbReference type="Proteomes" id="UP001295423">
    <property type="component" value="Unassembled WGS sequence"/>
</dbReference>
<gene>
    <name evidence="1" type="ORF">CYCCA115_LOCUS10413</name>
</gene>
<sequence length="234" mass="26726">MTMIHRNRRAIHLNNVAVDQFESGLLVNAYQALIEATALLSADTEERQEQQTEDAYRGMYRYFWVECSSTYNRPKEEKKNELCLNEGISSFLCLRALKVTINPQDLEKLDSVCDRGYSWVIWYNLALVSNLMGTRLGEKGYNLLGKAFDLLQKVQTRINSESATCDWSFLQMAIINNQACIYRELAMMDALHQSLDKLSESLSCQSTSVVGKQHRDTFYFNFVVLSGQTFAPAA</sequence>
<comment type="caution">
    <text evidence="1">The sequence shown here is derived from an EMBL/GenBank/DDBJ whole genome shotgun (WGS) entry which is preliminary data.</text>
</comment>